<dbReference type="InterPro" id="IPR015915">
    <property type="entry name" value="Kelch-typ_b-propeller"/>
</dbReference>
<evidence type="ECO:0000313" key="5">
    <source>
        <dbReference type="EMBL" id="CAI2186457.1"/>
    </source>
</evidence>
<evidence type="ECO:0000256" key="1">
    <source>
        <dbReference type="ARBA" id="ARBA00022441"/>
    </source>
</evidence>
<dbReference type="EMBL" id="CAMKVN010004152">
    <property type="protein sequence ID" value="CAI2186457.1"/>
    <property type="molecule type" value="Genomic_DNA"/>
</dbReference>
<dbReference type="Gene3D" id="2.120.10.80">
    <property type="entry name" value="Kelch-type beta propeller"/>
    <property type="match status" value="1"/>
</dbReference>
<comment type="caution">
    <text evidence="5">The sequence shown here is derived from an EMBL/GenBank/DDBJ whole genome shotgun (WGS) entry which is preliminary data.</text>
</comment>
<dbReference type="AlphaFoldDB" id="A0A9W4SYV9"/>
<keyword evidence="3" id="KW-0732">Signal</keyword>
<feature type="signal peptide" evidence="3">
    <location>
        <begin position="1"/>
        <end position="22"/>
    </location>
</feature>
<feature type="domain" description="Attractin/MKLN-like beta-propeller" evidence="4">
    <location>
        <begin position="24"/>
        <end position="232"/>
    </location>
</feature>
<dbReference type="Proteomes" id="UP001153678">
    <property type="component" value="Unassembled WGS sequence"/>
</dbReference>
<evidence type="ECO:0000256" key="2">
    <source>
        <dbReference type="ARBA" id="ARBA00022737"/>
    </source>
</evidence>
<proteinExistence type="predicted"/>
<protein>
    <submittedName>
        <fullName evidence="5">1206_t:CDS:1</fullName>
    </submittedName>
</protein>
<reference evidence="5" key="1">
    <citation type="submission" date="2022-08" db="EMBL/GenBank/DDBJ databases">
        <authorList>
            <person name="Kallberg Y."/>
            <person name="Tangrot J."/>
            <person name="Rosling A."/>
        </authorList>
    </citation>
    <scope>NUCLEOTIDE SEQUENCE</scope>
    <source>
        <strain evidence="5">Wild A</strain>
    </source>
</reference>
<sequence>MIPLKLLFYIFVFSDFILKVSPFVPQGRLAHTSIHVGDKIYFFGGVHNSGVTSKEIFYLDVTRPFDTALPPWTELSIISPIPVESAWATVSTNIKNSTIYLIGGIPFKTIIHSYEIETHEWNNLPGITLVGRRNMQAVSNDSGKIYIFGGFVNSPSGLQFTNELTIIDINSLSLSIGSTMGAPLARMLYTATMLPNGIIVYIGGQGTDDADGDPYVDMSQINLYDTKKGAWSLKSK</sequence>
<dbReference type="InterPro" id="IPR056737">
    <property type="entry name" value="Beta-prop_ATRN-MKLN-like"/>
</dbReference>
<keyword evidence="1" id="KW-0880">Kelch repeat</keyword>
<evidence type="ECO:0000313" key="6">
    <source>
        <dbReference type="Proteomes" id="UP001153678"/>
    </source>
</evidence>
<dbReference type="Pfam" id="PF24981">
    <property type="entry name" value="Beta-prop_ATRN-LZTR1"/>
    <property type="match status" value="1"/>
</dbReference>
<dbReference type="InterPro" id="IPR052124">
    <property type="entry name" value="Rab9_kelch_effector"/>
</dbReference>
<evidence type="ECO:0000256" key="3">
    <source>
        <dbReference type="SAM" id="SignalP"/>
    </source>
</evidence>
<dbReference type="PANTHER" id="PTHR46647">
    <property type="entry name" value="RAB9 EFFECTOR PROTEIN WITH KELCH MOTIFS"/>
    <property type="match status" value="1"/>
</dbReference>
<dbReference type="PANTHER" id="PTHR46647:SF1">
    <property type="entry name" value="RAB9 EFFECTOR PROTEIN WITH KELCH MOTIFS"/>
    <property type="match status" value="1"/>
</dbReference>
<dbReference type="SUPFAM" id="SSF117281">
    <property type="entry name" value="Kelch motif"/>
    <property type="match status" value="1"/>
</dbReference>
<accession>A0A9W4SYV9</accession>
<feature type="chain" id="PRO_5040935509" evidence="3">
    <location>
        <begin position="23"/>
        <end position="236"/>
    </location>
</feature>
<evidence type="ECO:0000259" key="4">
    <source>
        <dbReference type="Pfam" id="PF24981"/>
    </source>
</evidence>
<gene>
    <name evidence="5" type="ORF">FWILDA_LOCUS12586</name>
</gene>
<keyword evidence="6" id="KW-1185">Reference proteome</keyword>
<name>A0A9W4SYV9_9GLOM</name>
<keyword evidence="2" id="KW-0677">Repeat</keyword>
<organism evidence="5 6">
    <name type="scientific">Funneliformis geosporum</name>
    <dbReference type="NCBI Taxonomy" id="1117311"/>
    <lineage>
        <taxon>Eukaryota</taxon>
        <taxon>Fungi</taxon>
        <taxon>Fungi incertae sedis</taxon>
        <taxon>Mucoromycota</taxon>
        <taxon>Glomeromycotina</taxon>
        <taxon>Glomeromycetes</taxon>
        <taxon>Glomerales</taxon>
        <taxon>Glomeraceae</taxon>
        <taxon>Funneliformis</taxon>
    </lineage>
</organism>
<dbReference type="OrthoDB" id="2411652at2759"/>